<dbReference type="PROSITE" id="PS50935">
    <property type="entry name" value="SSB"/>
    <property type="match status" value="1"/>
</dbReference>
<keyword evidence="1 2" id="KW-0238">DNA-binding</keyword>
<comment type="caution">
    <text evidence="2">Lacks conserved residue(s) required for the propagation of feature annotation.</text>
</comment>
<dbReference type="HAMAP" id="MF_00984">
    <property type="entry name" value="SSB"/>
    <property type="match status" value="1"/>
</dbReference>
<dbReference type="EMBL" id="CU469464">
    <property type="protein sequence ID" value="CAP18366.1"/>
    <property type="molecule type" value="Genomic_DNA"/>
</dbReference>
<reference evidence="4 5" key="1">
    <citation type="journal article" date="2008" name="BMC Genomics">
        <title>The linear chromosome of the plant-pathogenic mycoplasma 'Candidatus Phytoplasma mali'.</title>
        <authorList>
            <person name="Kube M."/>
            <person name="Schneider B."/>
            <person name="Kuhl H."/>
            <person name="Dandekar T."/>
            <person name="Heitmann K."/>
            <person name="Migdoll A.M."/>
            <person name="Reinhardt R."/>
            <person name="Seemueller E."/>
        </authorList>
    </citation>
    <scope>NUCLEOTIDE SEQUENCE [LARGE SCALE GENOMIC DNA]</scope>
    <source>
        <strain evidence="4 5">AT</strain>
    </source>
</reference>
<dbReference type="GO" id="GO:0006260">
    <property type="term" value="P:DNA replication"/>
    <property type="evidence" value="ECO:0007669"/>
    <property type="project" value="InterPro"/>
</dbReference>
<keyword evidence="5" id="KW-1185">Reference proteome</keyword>
<dbReference type="NCBIfam" id="TIGR00621">
    <property type="entry name" value="ssb"/>
    <property type="match status" value="1"/>
</dbReference>
<dbReference type="eggNOG" id="COG0629">
    <property type="taxonomic scope" value="Bacteria"/>
</dbReference>
<protein>
    <recommendedName>
        <fullName evidence="2 3">Single-stranded DNA-binding protein</fullName>
        <shortName evidence="2">SSB</shortName>
    </recommendedName>
</protein>
<proteinExistence type="inferred from homology"/>
<comment type="subunit">
    <text evidence="2">Homotetramer.</text>
</comment>
<dbReference type="HOGENOM" id="CLU_078758_6_1_14"/>
<dbReference type="InterPro" id="IPR011344">
    <property type="entry name" value="ssDNA-bd"/>
</dbReference>
<name>B3R0K2_PHYMT</name>
<dbReference type="SUPFAM" id="SSF50249">
    <property type="entry name" value="Nucleic acid-binding proteins"/>
    <property type="match status" value="1"/>
</dbReference>
<dbReference type="CDD" id="cd04496">
    <property type="entry name" value="SSB_OBF"/>
    <property type="match status" value="1"/>
</dbReference>
<sequence>MINKVILVGRITKDPELRYVNLDIPTVKFSLAVGRNFTNKEGNKETDFISCVVWRKQAENLTKYITKGALLGIEGNIRTSSYDAPDGTRRYVTEVYCDSIQFLEPKKSNNFSDNLEINNNKKNIDIYNNEDDDDNLPF</sequence>
<evidence type="ECO:0000256" key="3">
    <source>
        <dbReference type="PIRNR" id="PIRNR002070"/>
    </source>
</evidence>
<dbReference type="AlphaFoldDB" id="B3R0K2"/>
<dbReference type="GO" id="GO:0009295">
    <property type="term" value="C:nucleoid"/>
    <property type="evidence" value="ECO:0007669"/>
    <property type="project" value="TreeGrafter"/>
</dbReference>
<dbReference type="PANTHER" id="PTHR10302">
    <property type="entry name" value="SINGLE-STRANDED DNA-BINDING PROTEIN"/>
    <property type="match status" value="1"/>
</dbReference>
<evidence type="ECO:0000313" key="5">
    <source>
        <dbReference type="Proteomes" id="UP000002020"/>
    </source>
</evidence>
<dbReference type="InterPro" id="IPR012340">
    <property type="entry name" value="NA-bd_OB-fold"/>
</dbReference>
<dbReference type="KEGG" id="pml:ATP_00179"/>
<dbReference type="STRING" id="37692.ATP_00179"/>
<evidence type="ECO:0000256" key="1">
    <source>
        <dbReference type="ARBA" id="ARBA00023125"/>
    </source>
</evidence>
<dbReference type="Pfam" id="PF00436">
    <property type="entry name" value="SSB"/>
    <property type="match status" value="1"/>
</dbReference>
<dbReference type="PANTHER" id="PTHR10302:SF27">
    <property type="entry name" value="SINGLE-STRANDED DNA-BINDING PROTEIN"/>
    <property type="match status" value="1"/>
</dbReference>
<evidence type="ECO:0000256" key="2">
    <source>
        <dbReference type="HAMAP-Rule" id="MF_00984"/>
    </source>
</evidence>
<dbReference type="Gene3D" id="2.40.50.140">
    <property type="entry name" value="Nucleic acid-binding proteins"/>
    <property type="match status" value="1"/>
</dbReference>
<dbReference type="PIRSF" id="PIRSF002070">
    <property type="entry name" value="SSB"/>
    <property type="match status" value="1"/>
</dbReference>
<dbReference type="GO" id="GO:0003697">
    <property type="term" value="F:single-stranded DNA binding"/>
    <property type="evidence" value="ECO:0007669"/>
    <property type="project" value="UniProtKB-UniRule"/>
</dbReference>
<accession>B3R0K2</accession>
<dbReference type="Proteomes" id="UP000002020">
    <property type="component" value="Chromosome"/>
</dbReference>
<evidence type="ECO:0000313" key="4">
    <source>
        <dbReference type="EMBL" id="CAP18366.1"/>
    </source>
</evidence>
<organism evidence="5">
    <name type="scientific">Phytoplasma mali (strain AT)</name>
    <dbReference type="NCBI Taxonomy" id="482235"/>
    <lineage>
        <taxon>Bacteria</taxon>
        <taxon>Bacillati</taxon>
        <taxon>Mycoplasmatota</taxon>
        <taxon>Mollicutes</taxon>
        <taxon>Acholeplasmatales</taxon>
        <taxon>Acholeplasmataceae</taxon>
        <taxon>Candidatus Phytoplasma</taxon>
        <taxon>16SrX (Apple proliferation group)</taxon>
    </lineage>
</organism>
<gene>
    <name evidence="4" type="primary">ssb</name>
    <name evidence="4" type="ordered locus">ATP_00179</name>
</gene>
<dbReference type="InterPro" id="IPR000424">
    <property type="entry name" value="Primosome_PriB/ssb"/>
</dbReference>